<dbReference type="Proteomes" id="UP000657918">
    <property type="component" value="Unassembled WGS sequence"/>
</dbReference>
<accession>A0A835MDC4</accession>
<evidence type="ECO:0000313" key="1">
    <source>
        <dbReference type="EMBL" id="KAF9662272.1"/>
    </source>
</evidence>
<keyword evidence="2" id="KW-1185">Reference proteome</keyword>
<proteinExistence type="predicted"/>
<comment type="caution">
    <text evidence="1">The sequence shown here is derived from an EMBL/GenBank/DDBJ whole genome shotgun (WGS) entry which is preliminary data.</text>
</comment>
<evidence type="ECO:0000313" key="2">
    <source>
        <dbReference type="Proteomes" id="UP000657918"/>
    </source>
</evidence>
<reference evidence="1 2" key="1">
    <citation type="submission" date="2020-10" db="EMBL/GenBank/DDBJ databases">
        <title>Plant Genome Project.</title>
        <authorList>
            <person name="Zhang R.-G."/>
        </authorList>
    </citation>
    <scope>NUCLEOTIDE SEQUENCE [LARGE SCALE GENOMIC DNA]</scope>
    <source>
        <strain evidence="1">FAFU-HL-1</strain>
        <tissue evidence="1">Leaf</tissue>
    </source>
</reference>
<name>A0A835MDC4_9ROSI</name>
<dbReference type="InterPro" id="IPR012876">
    <property type="entry name" value="DUF1677_pln"/>
</dbReference>
<organism evidence="1 2">
    <name type="scientific">Salix dunnii</name>
    <dbReference type="NCBI Taxonomy" id="1413687"/>
    <lineage>
        <taxon>Eukaryota</taxon>
        <taxon>Viridiplantae</taxon>
        <taxon>Streptophyta</taxon>
        <taxon>Embryophyta</taxon>
        <taxon>Tracheophyta</taxon>
        <taxon>Spermatophyta</taxon>
        <taxon>Magnoliopsida</taxon>
        <taxon>eudicotyledons</taxon>
        <taxon>Gunneridae</taxon>
        <taxon>Pentapetalae</taxon>
        <taxon>rosids</taxon>
        <taxon>fabids</taxon>
        <taxon>Malpighiales</taxon>
        <taxon>Salicaceae</taxon>
        <taxon>Saliceae</taxon>
        <taxon>Salix</taxon>
    </lineage>
</organism>
<protein>
    <submittedName>
        <fullName evidence="1">Uncharacterized protein</fullName>
    </submittedName>
</protein>
<dbReference type="OrthoDB" id="673856at2759"/>
<sequence>MMMEGWRSCEGDRGAKGEAEQLNRVCNFGSRWVLTIVSNCGAEGRRGGDGFAGLKKTRRRFVWKIGTAELKRRETLVEPYSKSGNRAHIPRRLSTEKIQRTISDISFELSKEGSDHHPKLAPISAIEDAKCECCGMCEECTPEYIKRARDKLSGNLFVGYAQKQLVRKWRKMGAIKKKP</sequence>
<dbReference type="Pfam" id="PF07911">
    <property type="entry name" value="DUF1677"/>
    <property type="match status" value="1"/>
</dbReference>
<gene>
    <name evidence="1" type="ORF">SADUNF_Sadunf18G0035800</name>
</gene>
<dbReference type="AlphaFoldDB" id="A0A835MDC4"/>
<dbReference type="PANTHER" id="PTHR33108">
    <property type="entry name" value="OS01G0745000 PROTEIN"/>
    <property type="match status" value="1"/>
</dbReference>
<dbReference type="EMBL" id="JADGMS010000018">
    <property type="protein sequence ID" value="KAF9662272.1"/>
    <property type="molecule type" value="Genomic_DNA"/>
</dbReference>
<dbReference type="PANTHER" id="PTHR33108:SF83">
    <property type="entry name" value="DUF1677 FAMILY PROTEIN"/>
    <property type="match status" value="1"/>
</dbReference>